<reference evidence="1" key="1">
    <citation type="journal article" date="2023" name="Insect Mol. Biol.">
        <title>Genome sequencing provides insights into the evolution of gene families encoding plant cell wall-degrading enzymes in longhorned beetles.</title>
        <authorList>
            <person name="Shin N.R."/>
            <person name="Okamura Y."/>
            <person name="Kirsch R."/>
            <person name="Pauchet Y."/>
        </authorList>
    </citation>
    <scope>NUCLEOTIDE SEQUENCE</scope>
    <source>
        <strain evidence="1">RBIC_L_NR</strain>
    </source>
</reference>
<dbReference type="Proteomes" id="UP001162156">
    <property type="component" value="Unassembled WGS sequence"/>
</dbReference>
<keyword evidence="2" id="KW-1185">Reference proteome</keyword>
<dbReference type="AlphaFoldDB" id="A0AAV8X1K8"/>
<dbReference type="EMBL" id="JANEYF010004067">
    <property type="protein sequence ID" value="KAJ8932285.1"/>
    <property type="molecule type" value="Genomic_DNA"/>
</dbReference>
<evidence type="ECO:0000313" key="1">
    <source>
        <dbReference type="EMBL" id="KAJ8932285.1"/>
    </source>
</evidence>
<organism evidence="1 2">
    <name type="scientific">Rhamnusium bicolor</name>
    <dbReference type="NCBI Taxonomy" id="1586634"/>
    <lineage>
        <taxon>Eukaryota</taxon>
        <taxon>Metazoa</taxon>
        <taxon>Ecdysozoa</taxon>
        <taxon>Arthropoda</taxon>
        <taxon>Hexapoda</taxon>
        <taxon>Insecta</taxon>
        <taxon>Pterygota</taxon>
        <taxon>Neoptera</taxon>
        <taxon>Endopterygota</taxon>
        <taxon>Coleoptera</taxon>
        <taxon>Polyphaga</taxon>
        <taxon>Cucujiformia</taxon>
        <taxon>Chrysomeloidea</taxon>
        <taxon>Cerambycidae</taxon>
        <taxon>Lepturinae</taxon>
        <taxon>Rhagiini</taxon>
        <taxon>Rhamnusium</taxon>
    </lineage>
</organism>
<proteinExistence type="predicted"/>
<sequence length="68" mass="7721">MICHAACHVSINSECTFGMLEPIYLPPHAVSIPRTEVPMEAIIGVQVRRKDTLSREYSCRKCCFYCTN</sequence>
<gene>
    <name evidence="1" type="ORF">NQ314_014777</name>
</gene>
<evidence type="ECO:0000313" key="2">
    <source>
        <dbReference type="Proteomes" id="UP001162156"/>
    </source>
</evidence>
<comment type="caution">
    <text evidence="1">The sequence shown here is derived from an EMBL/GenBank/DDBJ whole genome shotgun (WGS) entry which is preliminary data.</text>
</comment>
<protein>
    <submittedName>
        <fullName evidence="1">Uncharacterized protein</fullName>
    </submittedName>
</protein>
<name>A0AAV8X1K8_9CUCU</name>
<accession>A0AAV8X1K8</accession>